<dbReference type="EMBL" id="CP118166">
    <property type="protein sequence ID" value="WDI30093.1"/>
    <property type="molecule type" value="Genomic_DNA"/>
</dbReference>
<dbReference type="SUPFAM" id="SSF50475">
    <property type="entry name" value="FMN-binding split barrel"/>
    <property type="match status" value="1"/>
</dbReference>
<dbReference type="PANTHER" id="PTHR42815">
    <property type="entry name" value="FAD-BINDING, PUTATIVE (AFU_ORTHOLOGUE AFUA_6G07600)-RELATED"/>
    <property type="match status" value="1"/>
</dbReference>
<feature type="domain" description="Pyridoxamine 5'-phosphate oxidase N-terminal" evidence="1">
    <location>
        <begin position="45"/>
        <end position="157"/>
    </location>
</feature>
<dbReference type="KEGG" id="hfl:PUV54_08995"/>
<proteinExistence type="predicted"/>
<accession>A0AAE9ZCK9</accession>
<evidence type="ECO:0000313" key="2">
    <source>
        <dbReference type="EMBL" id="WDI30093.1"/>
    </source>
</evidence>
<sequence length="191" mass="21996">MPRAFAEIAFTPSVIDVQRQQGSAESYAKLLSPEAAGGEKLTKQEIAFIAERDGFYQATVSESGWPYVQFRGGPRWFLNILDERTIAYADYRGNRQYLSLGNLSKNRKISLILMDYPRQRRLKIWGRTTIHGNTDNPKLIAQLHDKNYPARPERVVVISVEAYDWNCPQHIPQRYTLEELQHVQSIEADRG</sequence>
<protein>
    <submittedName>
        <fullName evidence="2">Pyridoxamine 5'-phosphate oxidase family protein</fullName>
    </submittedName>
</protein>
<evidence type="ECO:0000259" key="1">
    <source>
        <dbReference type="Pfam" id="PF01243"/>
    </source>
</evidence>
<reference evidence="2" key="1">
    <citation type="submission" date="2023-02" db="EMBL/GenBank/DDBJ databases">
        <title>Genome sequence of Hyphococcus flavus.</title>
        <authorList>
            <person name="Rong J.-C."/>
            <person name="Zhao Q."/>
            <person name="Yi M."/>
            <person name="Wu J.-Y."/>
        </authorList>
    </citation>
    <scope>NUCLEOTIDE SEQUENCE</scope>
    <source>
        <strain evidence="2">MCCC 1K03223</strain>
    </source>
</reference>
<dbReference type="RefSeq" id="WP_274491885.1">
    <property type="nucleotide sequence ID" value="NZ_CP118166.1"/>
</dbReference>
<dbReference type="Pfam" id="PF01243">
    <property type="entry name" value="PNPOx_N"/>
    <property type="match status" value="1"/>
</dbReference>
<dbReference type="AlphaFoldDB" id="A0AAE9ZCK9"/>
<evidence type="ECO:0000313" key="3">
    <source>
        <dbReference type="Proteomes" id="UP001214043"/>
    </source>
</evidence>
<dbReference type="InterPro" id="IPR011576">
    <property type="entry name" value="Pyridox_Oxase_N"/>
</dbReference>
<organism evidence="2 3">
    <name type="scientific">Hyphococcus flavus</name>
    <dbReference type="NCBI Taxonomy" id="1866326"/>
    <lineage>
        <taxon>Bacteria</taxon>
        <taxon>Pseudomonadati</taxon>
        <taxon>Pseudomonadota</taxon>
        <taxon>Alphaproteobacteria</taxon>
        <taxon>Parvularculales</taxon>
        <taxon>Parvularculaceae</taxon>
        <taxon>Hyphococcus</taxon>
    </lineage>
</organism>
<dbReference type="InterPro" id="IPR012349">
    <property type="entry name" value="Split_barrel_FMN-bd"/>
</dbReference>
<gene>
    <name evidence="2" type="ORF">PUV54_08995</name>
</gene>
<dbReference type="Gene3D" id="2.30.110.10">
    <property type="entry name" value="Electron Transport, Fmn-binding Protein, Chain A"/>
    <property type="match status" value="1"/>
</dbReference>
<name>A0AAE9ZCK9_9PROT</name>
<dbReference type="PANTHER" id="PTHR42815:SF2">
    <property type="entry name" value="FAD-BINDING, PUTATIVE (AFU_ORTHOLOGUE AFUA_6G07600)-RELATED"/>
    <property type="match status" value="1"/>
</dbReference>
<keyword evidence="3" id="KW-1185">Reference proteome</keyword>
<dbReference type="Proteomes" id="UP001214043">
    <property type="component" value="Chromosome"/>
</dbReference>